<keyword evidence="7" id="KW-1015">Disulfide bond</keyword>
<dbReference type="InterPro" id="IPR033121">
    <property type="entry name" value="PEPTIDASE_A1"/>
</dbReference>
<keyword evidence="12" id="KW-1185">Reference proteome</keyword>
<dbReference type="GO" id="GO:0006508">
    <property type="term" value="P:proteolysis"/>
    <property type="evidence" value="ECO:0007669"/>
    <property type="project" value="UniProtKB-KW"/>
</dbReference>
<reference evidence="12" key="1">
    <citation type="journal article" date="2023" name="Mol. Phylogenet. Evol.">
        <title>Genome-scale phylogeny and comparative genomics of the fungal order Sordariales.</title>
        <authorList>
            <person name="Hensen N."/>
            <person name="Bonometti L."/>
            <person name="Westerberg I."/>
            <person name="Brannstrom I.O."/>
            <person name="Guillou S."/>
            <person name="Cros-Aarteil S."/>
            <person name="Calhoun S."/>
            <person name="Haridas S."/>
            <person name="Kuo A."/>
            <person name="Mondo S."/>
            <person name="Pangilinan J."/>
            <person name="Riley R."/>
            <person name="LaButti K."/>
            <person name="Andreopoulos B."/>
            <person name="Lipzen A."/>
            <person name="Chen C."/>
            <person name="Yan M."/>
            <person name="Daum C."/>
            <person name="Ng V."/>
            <person name="Clum A."/>
            <person name="Steindorff A."/>
            <person name="Ohm R.A."/>
            <person name="Martin F."/>
            <person name="Silar P."/>
            <person name="Natvig D.O."/>
            <person name="Lalanne C."/>
            <person name="Gautier V."/>
            <person name="Ament-Velasquez S.L."/>
            <person name="Kruys A."/>
            <person name="Hutchinson M.I."/>
            <person name="Powell A.J."/>
            <person name="Barry K."/>
            <person name="Miller A.N."/>
            <person name="Grigoriev I.V."/>
            <person name="Debuchy R."/>
            <person name="Gladieux P."/>
            <person name="Hiltunen Thoren M."/>
            <person name="Johannesson H."/>
        </authorList>
    </citation>
    <scope>NUCLEOTIDE SEQUENCE [LARGE SCALE GENOMIC DNA]</scope>
    <source>
        <strain evidence="12">CBS 340.73</strain>
    </source>
</reference>
<evidence type="ECO:0000256" key="3">
    <source>
        <dbReference type="ARBA" id="ARBA00022729"/>
    </source>
</evidence>
<dbReference type="Gene3D" id="2.40.70.10">
    <property type="entry name" value="Acid Proteases"/>
    <property type="match status" value="2"/>
</dbReference>
<keyword evidence="2 8" id="KW-0645">Protease</keyword>
<dbReference type="GO" id="GO:0004190">
    <property type="term" value="F:aspartic-type endopeptidase activity"/>
    <property type="evidence" value="ECO:0007669"/>
    <property type="project" value="UniProtKB-KW"/>
</dbReference>
<evidence type="ECO:0000256" key="2">
    <source>
        <dbReference type="ARBA" id="ARBA00022670"/>
    </source>
</evidence>
<dbReference type="PROSITE" id="PS51767">
    <property type="entry name" value="PEPTIDASE_A1"/>
    <property type="match status" value="1"/>
</dbReference>
<dbReference type="AlphaFoldDB" id="A0AAN6N235"/>
<evidence type="ECO:0000256" key="7">
    <source>
        <dbReference type="PIRSR" id="PIRSR601461-2"/>
    </source>
</evidence>
<evidence type="ECO:0000259" key="10">
    <source>
        <dbReference type="PROSITE" id="PS51767"/>
    </source>
</evidence>
<comment type="similarity">
    <text evidence="1 8">Belongs to the peptidase A1 family.</text>
</comment>
<evidence type="ECO:0000256" key="4">
    <source>
        <dbReference type="ARBA" id="ARBA00022750"/>
    </source>
</evidence>
<gene>
    <name evidence="11" type="ORF">QBC46DRAFT_391855</name>
</gene>
<feature type="chain" id="PRO_5042977447" evidence="9">
    <location>
        <begin position="23"/>
        <end position="497"/>
    </location>
</feature>
<dbReference type="InterPro" id="IPR021109">
    <property type="entry name" value="Peptidase_aspartic_dom_sf"/>
</dbReference>
<feature type="active site" evidence="6">
    <location>
        <position position="91"/>
    </location>
</feature>
<feature type="domain" description="Peptidase A1" evidence="10">
    <location>
        <begin position="73"/>
        <end position="409"/>
    </location>
</feature>
<evidence type="ECO:0000256" key="6">
    <source>
        <dbReference type="PIRSR" id="PIRSR601461-1"/>
    </source>
</evidence>
<proteinExistence type="inferred from homology"/>
<comment type="caution">
    <text evidence="11">The sequence shown here is derived from an EMBL/GenBank/DDBJ whole genome shotgun (WGS) entry which is preliminary data.</text>
</comment>
<keyword evidence="3 9" id="KW-0732">Signal</keyword>
<dbReference type="PRINTS" id="PR00792">
    <property type="entry name" value="PEPSIN"/>
</dbReference>
<sequence length="497" mass="51166">MKSRNVNTLGLLASLGVGAVLADTGSAPAAGVVHMDIQRRNAVDGPVVKLGRRSSSSGTVTETLENSINEGAYMANVKVGTPLQTVTLQLDTGSSDTWMVYTGSTICQGGGCNDGSFDPDKSSTFTDLAKGAFAIGYSDQSSAKGDYFNDVFQIGGATLQNMTMGIGLNTDIPFGLVGVGYPSNEAGVSSGQIKEYANLPVQMYKEGLVNTVAYSMWLNDLEASAGSLLFGGIDTAKFSGPLMRLQLYPTSDSTTVTEFAVALTSVTAVSKSGSDKLGSSAFPAPVVLDSGTTLSFLPDDLVQEMYKEASVTLDDNSKPVVPCNYINSKGYFSFGFGGAGGAVVNVSMSELVLTPVGNYTSGANKGQTACRFGIETVPSTANPSYVLGDSFLRSAFVVYDLVNNEAALAQTNFNATNSNIVAFPSLSATIPSSTPAPNEANIQQGVVSATPTSYPAAAGFTSTSAAGRVQARSGEVGGVMLAAMLSLGVGLVSFSML</sequence>
<dbReference type="Proteomes" id="UP001303473">
    <property type="component" value="Unassembled WGS sequence"/>
</dbReference>
<organism evidence="11 12">
    <name type="scientific">Diplogelasinospora grovesii</name>
    <dbReference type="NCBI Taxonomy" id="303347"/>
    <lineage>
        <taxon>Eukaryota</taxon>
        <taxon>Fungi</taxon>
        <taxon>Dikarya</taxon>
        <taxon>Ascomycota</taxon>
        <taxon>Pezizomycotina</taxon>
        <taxon>Sordariomycetes</taxon>
        <taxon>Sordariomycetidae</taxon>
        <taxon>Sordariales</taxon>
        <taxon>Diplogelasinosporaceae</taxon>
        <taxon>Diplogelasinospora</taxon>
    </lineage>
</organism>
<dbReference type="PROSITE" id="PS00141">
    <property type="entry name" value="ASP_PROTEASE"/>
    <property type="match status" value="1"/>
</dbReference>
<evidence type="ECO:0000313" key="11">
    <source>
        <dbReference type="EMBL" id="KAK3937741.1"/>
    </source>
</evidence>
<dbReference type="Pfam" id="PF00026">
    <property type="entry name" value="Asp"/>
    <property type="match status" value="1"/>
</dbReference>
<evidence type="ECO:0000313" key="12">
    <source>
        <dbReference type="Proteomes" id="UP001303473"/>
    </source>
</evidence>
<dbReference type="CDD" id="cd05474">
    <property type="entry name" value="SAP_like"/>
    <property type="match status" value="1"/>
</dbReference>
<evidence type="ECO:0000256" key="9">
    <source>
        <dbReference type="SAM" id="SignalP"/>
    </source>
</evidence>
<dbReference type="EMBL" id="MU853846">
    <property type="protein sequence ID" value="KAK3937741.1"/>
    <property type="molecule type" value="Genomic_DNA"/>
</dbReference>
<name>A0AAN6N235_9PEZI</name>
<evidence type="ECO:0000256" key="5">
    <source>
        <dbReference type="ARBA" id="ARBA00022801"/>
    </source>
</evidence>
<dbReference type="InterPro" id="IPR001461">
    <property type="entry name" value="Aspartic_peptidase_A1"/>
</dbReference>
<keyword evidence="5 8" id="KW-0378">Hydrolase</keyword>
<feature type="signal peptide" evidence="9">
    <location>
        <begin position="1"/>
        <end position="22"/>
    </location>
</feature>
<dbReference type="PANTHER" id="PTHR47966:SF65">
    <property type="entry name" value="ASPARTIC-TYPE ENDOPEPTIDASE"/>
    <property type="match status" value="1"/>
</dbReference>
<keyword evidence="4 8" id="KW-0064">Aspartyl protease</keyword>
<accession>A0AAN6N235</accession>
<dbReference type="PANTHER" id="PTHR47966">
    <property type="entry name" value="BETA-SITE APP-CLEAVING ENZYME, ISOFORM A-RELATED"/>
    <property type="match status" value="1"/>
</dbReference>
<feature type="disulfide bond" evidence="7">
    <location>
        <begin position="323"/>
        <end position="370"/>
    </location>
</feature>
<protein>
    <submittedName>
        <fullName evidence="11">Aspartic peptidase domain-containing protein</fullName>
    </submittedName>
</protein>
<dbReference type="SUPFAM" id="SSF50630">
    <property type="entry name" value="Acid proteases"/>
    <property type="match status" value="1"/>
</dbReference>
<dbReference type="InterPro" id="IPR001969">
    <property type="entry name" value="Aspartic_peptidase_AS"/>
</dbReference>
<evidence type="ECO:0000256" key="8">
    <source>
        <dbReference type="RuleBase" id="RU000454"/>
    </source>
</evidence>
<dbReference type="InterPro" id="IPR033876">
    <property type="entry name" value="SAP-like"/>
</dbReference>
<feature type="active site" evidence="6">
    <location>
        <position position="289"/>
    </location>
</feature>
<evidence type="ECO:0000256" key="1">
    <source>
        <dbReference type="ARBA" id="ARBA00007447"/>
    </source>
</evidence>